<evidence type="ECO:0000313" key="2">
    <source>
        <dbReference type="Proteomes" id="UP000694005"/>
    </source>
</evidence>
<protein>
    <submittedName>
        <fullName evidence="1">Uncharacterized protein</fullName>
    </submittedName>
</protein>
<name>A0A8D9HEB3_BRACM</name>
<dbReference type="AlphaFoldDB" id="A0A8D9HEB3"/>
<reference evidence="1 2" key="1">
    <citation type="submission" date="2021-07" db="EMBL/GenBank/DDBJ databases">
        <authorList>
            <consortium name="Genoscope - CEA"/>
            <person name="William W."/>
        </authorList>
    </citation>
    <scope>NUCLEOTIDE SEQUENCE [LARGE SCALE GENOMIC DNA]</scope>
</reference>
<dbReference type="Proteomes" id="UP000694005">
    <property type="component" value="Chromosome A08"/>
</dbReference>
<gene>
    <name evidence="1" type="ORF">BRAPAZ1V2_A08P10430.2</name>
</gene>
<sequence>MLFNITPLRTDLLLNAPYSSARRFLYFYKRHHNFYHSLLKGQGNLANDAEKLISSSQQEDYEQPYFDSADWAL</sequence>
<evidence type="ECO:0000313" key="1">
    <source>
        <dbReference type="EMBL" id="CAG7897377.1"/>
    </source>
</evidence>
<dbReference type="Gramene" id="A08p10430.2_BraZ1">
    <property type="protein sequence ID" value="A08p10430.2_BraZ1.CDS"/>
    <property type="gene ID" value="A08g10430.2_BraZ1"/>
</dbReference>
<organism evidence="1 2">
    <name type="scientific">Brassica campestris</name>
    <name type="common">Field mustard</name>
    <dbReference type="NCBI Taxonomy" id="3711"/>
    <lineage>
        <taxon>Eukaryota</taxon>
        <taxon>Viridiplantae</taxon>
        <taxon>Streptophyta</taxon>
        <taxon>Embryophyta</taxon>
        <taxon>Tracheophyta</taxon>
        <taxon>Spermatophyta</taxon>
        <taxon>Magnoliopsida</taxon>
        <taxon>eudicotyledons</taxon>
        <taxon>Gunneridae</taxon>
        <taxon>Pentapetalae</taxon>
        <taxon>rosids</taxon>
        <taxon>malvids</taxon>
        <taxon>Brassicales</taxon>
        <taxon>Brassicaceae</taxon>
        <taxon>Brassiceae</taxon>
        <taxon>Brassica</taxon>
    </lineage>
</organism>
<proteinExistence type="predicted"/>
<dbReference type="EMBL" id="LS974624">
    <property type="protein sequence ID" value="CAG7897377.1"/>
    <property type="molecule type" value="Genomic_DNA"/>
</dbReference>
<accession>A0A8D9HEB3</accession>